<reference evidence="1 2" key="1">
    <citation type="submission" date="2015-12" db="EMBL/GenBank/DDBJ databases">
        <title>Intraspecies pangenome expansion in the marine bacterium Alteromonas.</title>
        <authorList>
            <person name="Lopez-Perez M."/>
            <person name="Rodriguez-Valera F."/>
        </authorList>
    </citation>
    <scope>NUCLEOTIDE SEQUENCE [LARGE SCALE GENOMIC DNA]</scope>
    <source>
        <strain evidence="1 2">UM8</strain>
    </source>
</reference>
<gene>
    <name evidence="1" type="ORF">AV942_17455</name>
</gene>
<organism evidence="1 2">
    <name type="scientific">Alteromonas mediterranea</name>
    <dbReference type="NCBI Taxonomy" id="314275"/>
    <lineage>
        <taxon>Bacteria</taxon>
        <taxon>Pseudomonadati</taxon>
        <taxon>Pseudomonadota</taxon>
        <taxon>Gammaproteobacteria</taxon>
        <taxon>Alteromonadales</taxon>
        <taxon>Alteromonadaceae</taxon>
        <taxon>Alteromonas/Salinimonas group</taxon>
        <taxon>Alteromonas</taxon>
    </lineage>
</organism>
<proteinExistence type="predicted"/>
<name>A0AAC9F7H4_9ALTE</name>
<accession>A0AAC9F7H4</accession>
<dbReference type="EMBL" id="CP013928">
    <property type="protein sequence ID" value="AMJ79943.1"/>
    <property type="molecule type" value="Genomic_DNA"/>
</dbReference>
<evidence type="ECO:0000313" key="1">
    <source>
        <dbReference type="EMBL" id="AMJ79943.1"/>
    </source>
</evidence>
<protein>
    <submittedName>
        <fullName evidence="1">Uncharacterized protein</fullName>
    </submittedName>
</protein>
<dbReference type="Proteomes" id="UP000061468">
    <property type="component" value="Chromosome"/>
</dbReference>
<evidence type="ECO:0000313" key="2">
    <source>
        <dbReference type="Proteomes" id="UP000061468"/>
    </source>
</evidence>
<dbReference type="AlphaFoldDB" id="A0AAC9F7H4"/>
<sequence>MIPNDGKNAPLFLVLLRFYSLFLLNQSSINSNTTEYSIIPNNPTKPIDYTDHQKDTYKLMPSRF</sequence>